<keyword evidence="4" id="KW-1003">Cell membrane</keyword>
<dbReference type="Proteomes" id="UP000214600">
    <property type="component" value="Unassembled WGS sequence"/>
</dbReference>
<dbReference type="EMBL" id="NKFA01000008">
    <property type="protein sequence ID" value="OXI42422.1"/>
    <property type="molecule type" value="Genomic_DNA"/>
</dbReference>
<feature type="transmembrane region" description="Helical" evidence="9">
    <location>
        <begin position="29"/>
        <end position="47"/>
    </location>
</feature>
<dbReference type="PROSITE" id="PS50850">
    <property type="entry name" value="MFS"/>
    <property type="match status" value="1"/>
</dbReference>
<evidence type="ECO:0000256" key="1">
    <source>
        <dbReference type="ARBA" id="ARBA00004651"/>
    </source>
</evidence>
<dbReference type="InterPro" id="IPR005829">
    <property type="entry name" value="Sugar_transporter_CS"/>
</dbReference>
<dbReference type="InterPro" id="IPR036259">
    <property type="entry name" value="MFS_trans_sf"/>
</dbReference>
<dbReference type="OrthoDB" id="6766492at2"/>
<sequence>MAPQPQSGADVRRTILATTVGNALEYFDFTVYGFLAFIIGKLFFPSFDTAGQLLLAVGTFGAGFVMRPLGGVVIGAYADRAGRKPAMVLTIFLMALGCGMIAVMPTYAQIGVAAPILIVVARSIQGFSAGGEFGASTTLLVEHARPRTRGYMASWQFASQGLGVLTAALTVAILSFALTPDALERWGWRVPFALGMLIAPVGAYIRRRLEETHSGDSARPAPGGTRRGGRVATLCREHGRAVLVAIMITMGGTGASYVVSFYMPTYAIHELGMSPAVALSAAALTGALAFGCAPLVGRWSDRVGRKPLIVAGRIALVLLIYPAFAWLKASPTPAVLFTVVGLLTVVLAIQAVPSITILPEMFPESVRATGMSLVYSVGVAIFGGFAPFISTWLVNASGNKVAPAWYLIVVALVSMAGLPYLRDRTGETIDAPAASGVSSYSKV</sequence>
<dbReference type="PANTHER" id="PTHR43528:SF3">
    <property type="entry name" value="CITRATE-PROTON SYMPORTER"/>
    <property type="match status" value="1"/>
</dbReference>
<evidence type="ECO:0000256" key="7">
    <source>
        <dbReference type="ARBA" id="ARBA00022989"/>
    </source>
</evidence>
<feature type="transmembrane region" description="Helical" evidence="9">
    <location>
        <begin position="86"/>
        <end position="108"/>
    </location>
</feature>
<dbReference type="InterPro" id="IPR051084">
    <property type="entry name" value="H+-coupled_symporters"/>
</dbReference>
<dbReference type="InterPro" id="IPR005828">
    <property type="entry name" value="MFS_sugar_transport-like"/>
</dbReference>
<feature type="transmembrane region" description="Helical" evidence="9">
    <location>
        <begin position="373"/>
        <end position="392"/>
    </location>
</feature>
<dbReference type="PANTHER" id="PTHR43528">
    <property type="entry name" value="ALPHA-KETOGLUTARATE PERMEASE"/>
    <property type="match status" value="1"/>
</dbReference>
<dbReference type="AlphaFoldDB" id="A0A228IJQ3"/>
<dbReference type="GO" id="GO:0005886">
    <property type="term" value="C:plasma membrane"/>
    <property type="evidence" value="ECO:0007669"/>
    <property type="project" value="UniProtKB-SubCell"/>
</dbReference>
<proteinExistence type="inferred from homology"/>
<reference evidence="11 12" key="2">
    <citation type="submission" date="2017-08" db="EMBL/GenBank/DDBJ databases">
        <title>WGS of novel Burkholderia cepaca complex species.</title>
        <authorList>
            <person name="Lipuma J."/>
            <person name="Spilker T."/>
        </authorList>
    </citation>
    <scope>NUCLEOTIDE SEQUENCE [LARGE SCALE GENOMIC DNA]</scope>
    <source>
        <strain evidence="11 12">AU17325</strain>
    </source>
</reference>
<comment type="subcellular location">
    <subcellularLocation>
        <location evidence="1">Cell membrane</location>
        <topology evidence="1">Multi-pass membrane protein</topology>
    </subcellularLocation>
</comment>
<keyword evidence="7 9" id="KW-1133">Transmembrane helix</keyword>
<keyword evidence="6" id="KW-0769">Symport</keyword>
<accession>A0A228IJQ3</accession>
<evidence type="ECO:0000259" key="10">
    <source>
        <dbReference type="PROSITE" id="PS50850"/>
    </source>
</evidence>
<dbReference type="PROSITE" id="PS00217">
    <property type="entry name" value="SUGAR_TRANSPORT_2"/>
    <property type="match status" value="1"/>
</dbReference>
<gene>
    <name evidence="11" type="ORF">CFB84_24735</name>
</gene>
<feature type="transmembrane region" description="Helical" evidence="9">
    <location>
        <begin position="241"/>
        <end position="263"/>
    </location>
</feature>
<dbReference type="Pfam" id="PF00083">
    <property type="entry name" value="Sugar_tr"/>
    <property type="match status" value="1"/>
</dbReference>
<feature type="transmembrane region" description="Helical" evidence="9">
    <location>
        <begin position="275"/>
        <end position="296"/>
    </location>
</feature>
<feature type="transmembrane region" description="Helical" evidence="9">
    <location>
        <begin position="162"/>
        <end position="180"/>
    </location>
</feature>
<evidence type="ECO:0000256" key="2">
    <source>
        <dbReference type="ARBA" id="ARBA00008240"/>
    </source>
</evidence>
<evidence type="ECO:0000256" key="8">
    <source>
        <dbReference type="ARBA" id="ARBA00023136"/>
    </source>
</evidence>
<dbReference type="RefSeq" id="WP_089452373.1">
    <property type="nucleotide sequence ID" value="NZ_NKFA01000008.1"/>
</dbReference>
<dbReference type="FunFam" id="1.20.1250.20:FF:000001">
    <property type="entry name" value="Dicarboxylate MFS transporter"/>
    <property type="match status" value="1"/>
</dbReference>
<keyword evidence="5 9" id="KW-0812">Transmembrane</keyword>
<feature type="domain" description="Major facilitator superfamily (MFS) profile" evidence="10">
    <location>
        <begin position="14"/>
        <end position="426"/>
    </location>
</feature>
<comment type="similarity">
    <text evidence="2">Belongs to the major facilitator superfamily. Metabolite:H+ Symporter (MHS) family (TC 2.A.1.6) family.</text>
</comment>
<evidence type="ECO:0000313" key="11">
    <source>
        <dbReference type="EMBL" id="OXI42422.1"/>
    </source>
</evidence>
<evidence type="ECO:0000256" key="3">
    <source>
        <dbReference type="ARBA" id="ARBA00022448"/>
    </source>
</evidence>
<comment type="caution">
    <text evidence="11">The sequence shown here is derived from an EMBL/GenBank/DDBJ whole genome shotgun (WGS) entry which is preliminary data.</text>
</comment>
<dbReference type="InterPro" id="IPR020846">
    <property type="entry name" value="MFS_dom"/>
</dbReference>
<feature type="transmembrane region" description="Helical" evidence="9">
    <location>
        <begin position="308"/>
        <end position="327"/>
    </location>
</feature>
<dbReference type="InterPro" id="IPR011701">
    <property type="entry name" value="MFS"/>
</dbReference>
<evidence type="ECO:0000256" key="9">
    <source>
        <dbReference type="SAM" id="Phobius"/>
    </source>
</evidence>
<feature type="transmembrane region" description="Helical" evidence="9">
    <location>
        <begin position="53"/>
        <end position="74"/>
    </location>
</feature>
<evidence type="ECO:0000313" key="12">
    <source>
        <dbReference type="Proteomes" id="UP000214600"/>
    </source>
</evidence>
<evidence type="ECO:0000256" key="5">
    <source>
        <dbReference type="ARBA" id="ARBA00022692"/>
    </source>
</evidence>
<feature type="transmembrane region" description="Helical" evidence="9">
    <location>
        <begin position="333"/>
        <end position="352"/>
    </location>
</feature>
<dbReference type="Gene3D" id="1.20.1250.20">
    <property type="entry name" value="MFS general substrate transporter like domains"/>
    <property type="match status" value="2"/>
</dbReference>
<keyword evidence="3" id="KW-0813">Transport</keyword>
<name>A0A228IJQ3_9BURK</name>
<dbReference type="GO" id="GO:0015293">
    <property type="term" value="F:symporter activity"/>
    <property type="evidence" value="ECO:0007669"/>
    <property type="project" value="UniProtKB-KW"/>
</dbReference>
<feature type="transmembrane region" description="Helical" evidence="9">
    <location>
        <begin position="404"/>
        <end position="421"/>
    </location>
</feature>
<protein>
    <submittedName>
        <fullName evidence="11">MFS transporter</fullName>
    </submittedName>
</protein>
<dbReference type="Pfam" id="PF07690">
    <property type="entry name" value="MFS_1"/>
    <property type="match status" value="1"/>
</dbReference>
<dbReference type="PROSITE" id="PS00216">
    <property type="entry name" value="SUGAR_TRANSPORT_1"/>
    <property type="match status" value="2"/>
</dbReference>
<keyword evidence="8 9" id="KW-0472">Membrane</keyword>
<organism evidence="11 12">
    <name type="scientific">Burkholderia aenigmatica</name>
    <dbReference type="NCBI Taxonomy" id="2015348"/>
    <lineage>
        <taxon>Bacteria</taxon>
        <taxon>Pseudomonadati</taxon>
        <taxon>Pseudomonadota</taxon>
        <taxon>Betaproteobacteria</taxon>
        <taxon>Burkholderiales</taxon>
        <taxon>Burkholderiaceae</taxon>
        <taxon>Burkholderia</taxon>
        <taxon>Burkholderia cepacia complex</taxon>
    </lineage>
</organism>
<reference evidence="12" key="1">
    <citation type="submission" date="2017-06" db="EMBL/GenBank/DDBJ databases">
        <authorList>
            <person name="LiPuma J."/>
            <person name="Spilker T."/>
        </authorList>
    </citation>
    <scope>NUCLEOTIDE SEQUENCE [LARGE SCALE GENOMIC DNA]</scope>
    <source>
        <strain evidence="12">AU17325</strain>
    </source>
</reference>
<evidence type="ECO:0000256" key="6">
    <source>
        <dbReference type="ARBA" id="ARBA00022847"/>
    </source>
</evidence>
<dbReference type="SUPFAM" id="SSF103473">
    <property type="entry name" value="MFS general substrate transporter"/>
    <property type="match status" value="1"/>
</dbReference>
<evidence type="ECO:0000256" key="4">
    <source>
        <dbReference type="ARBA" id="ARBA00022475"/>
    </source>
</evidence>